<dbReference type="InterPro" id="IPR006367">
    <property type="entry name" value="Sirohaem_synthase_N"/>
</dbReference>
<dbReference type="NCBIfam" id="TIGR01470">
    <property type="entry name" value="cysG_Nterm"/>
    <property type="match status" value="1"/>
</dbReference>
<dbReference type="EMBL" id="JBHMFB010000040">
    <property type="protein sequence ID" value="MFB9090458.1"/>
    <property type="molecule type" value="Genomic_DNA"/>
</dbReference>
<evidence type="ECO:0000256" key="3">
    <source>
        <dbReference type="ARBA" id="ARBA00022692"/>
    </source>
</evidence>
<comment type="similarity">
    <text evidence="10">Belongs to the 4-toluene sulfonate uptake permease (TSUP) (TC 2.A.102) family.</text>
</comment>
<protein>
    <recommendedName>
        <fullName evidence="10">Probable membrane transporter protein</fullName>
    </recommendedName>
</protein>
<keyword evidence="10" id="KW-1003">Cell membrane</keyword>
<evidence type="ECO:0000256" key="9">
    <source>
        <dbReference type="ARBA" id="ARBA00047561"/>
    </source>
</evidence>
<keyword evidence="5" id="KW-0560">Oxidoreductase</keyword>
<dbReference type="InterPro" id="IPR002781">
    <property type="entry name" value="TM_pro_TauE-like"/>
</dbReference>
<dbReference type="SUPFAM" id="SSF51735">
    <property type="entry name" value="NAD(P)-binding Rossmann-fold domains"/>
    <property type="match status" value="1"/>
</dbReference>
<dbReference type="PANTHER" id="PTHR35330">
    <property type="entry name" value="SIROHEME BIOSYNTHESIS PROTEIN MET8"/>
    <property type="match status" value="1"/>
</dbReference>
<dbReference type="InterPro" id="IPR028281">
    <property type="entry name" value="Sirohaem_synthase_central"/>
</dbReference>
<dbReference type="Pfam" id="PF14824">
    <property type="entry name" value="Sirohm_synth_M"/>
    <property type="match status" value="1"/>
</dbReference>
<feature type="transmembrane region" description="Helical" evidence="10">
    <location>
        <begin position="339"/>
        <end position="360"/>
    </location>
</feature>
<feature type="transmembrane region" description="Helical" evidence="10">
    <location>
        <begin position="310"/>
        <end position="333"/>
    </location>
</feature>
<gene>
    <name evidence="12" type="ORF">ACFFUU_12645</name>
</gene>
<sequence>MESTNTLFPVFLKTETAHFLIVGGGNVGLEKTETLLKQNPQVSITIVATYFHVNLKEIIQQNSNVTAIERAFDEADLIGKDYVIITTDKPEVNLEVRELARYKGIKVNAADQPALCDFYLGSIVNKGSLKIAISTNGKSPVLAKRMREYFTEVIPDTIENNLESLNQLRSNHKGNFQEKLADLNKITSVINGSKTKKTERNVKKLVLDITILFMVFFIGFGLSKFISYDDILIHAKNIPNAFYGMLLVGFFAQLVDGAVGLGYGVTCATSMMLLGINLPAISGSIHTAEMFSSGISGYSHYKFGNVNKKLFYWLAIPGVLGAISGASLLIYLGNKYQTITYALLSIYTMSIGIRLIIIAYRKVNKKQKVNHTGSLGFAGGFFDAFAGGGWGPIVTSTLLAKGRKSSYVVGTVSLAEFFVTLAAAITFFSSLGISHWYIILGLILGGSIAAPFAAKLAGKLPQKKALLCVAFLVIVFSLRILVKII</sequence>
<dbReference type="Pfam" id="PF13241">
    <property type="entry name" value="NAD_binding_7"/>
    <property type="match status" value="1"/>
</dbReference>
<reference evidence="12 13" key="1">
    <citation type="submission" date="2024-09" db="EMBL/GenBank/DDBJ databases">
        <authorList>
            <person name="Sun Q."/>
            <person name="Mori K."/>
        </authorList>
    </citation>
    <scope>NUCLEOTIDE SEQUENCE [LARGE SCALE GENOMIC DNA]</scope>
    <source>
        <strain evidence="12 13">CECT 8460</strain>
    </source>
</reference>
<dbReference type="RefSeq" id="WP_290284474.1">
    <property type="nucleotide sequence ID" value="NZ_JAUFQN010000019.1"/>
</dbReference>
<feature type="transmembrane region" description="Helical" evidence="10">
    <location>
        <begin position="205"/>
        <end position="222"/>
    </location>
</feature>
<dbReference type="PANTHER" id="PTHR35330:SF1">
    <property type="entry name" value="SIROHEME BIOSYNTHESIS PROTEIN MET8"/>
    <property type="match status" value="1"/>
</dbReference>
<keyword evidence="6" id="KW-0520">NAD</keyword>
<accession>A0ABV5GH54</accession>
<evidence type="ECO:0000256" key="10">
    <source>
        <dbReference type="RuleBase" id="RU363041"/>
    </source>
</evidence>
<name>A0ABV5GH54_9FLAO</name>
<evidence type="ECO:0000313" key="12">
    <source>
        <dbReference type="EMBL" id="MFB9090458.1"/>
    </source>
</evidence>
<feature type="transmembrane region" description="Helical" evidence="10">
    <location>
        <begin position="465"/>
        <end position="482"/>
    </location>
</feature>
<evidence type="ECO:0000256" key="8">
    <source>
        <dbReference type="ARBA" id="ARBA00023244"/>
    </source>
</evidence>
<evidence type="ECO:0000256" key="7">
    <source>
        <dbReference type="ARBA" id="ARBA00023136"/>
    </source>
</evidence>
<evidence type="ECO:0000313" key="13">
    <source>
        <dbReference type="Proteomes" id="UP001589576"/>
    </source>
</evidence>
<comment type="subcellular location">
    <subcellularLocation>
        <location evidence="10">Cell membrane</location>
        <topology evidence="10">Multi-pass membrane protein</topology>
    </subcellularLocation>
    <subcellularLocation>
        <location evidence="1">Membrane</location>
        <topology evidence="1">Multi-pass membrane protein</topology>
    </subcellularLocation>
</comment>
<comment type="catalytic activity">
    <reaction evidence="9">
        <text>precorrin-2 + NAD(+) = sirohydrochlorin + NADH + 2 H(+)</text>
        <dbReference type="Rhea" id="RHEA:15613"/>
        <dbReference type="ChEBI" id="CHEBI:15378"/>
        <dbReference type="ChEBI" id="CHEBI:57540"/>
        <dbReference type="ChEBI" id="CHEBI:57945"/>
        <dbReference type="ChEBI" id="CHEBI:58351"/>
        <dbReference type="ChEBI" id="CHEBI:58827"/>
        <dbReference type="EC" id="1.3.1.76"/>
    </reaction>
</comment>
<dbReference type="Proteomes" id="UP001589576">
    <property type="component" value="Unassembled WGS sequence"/>
</dbReference>
<feature type="transmembrane region" description="Helical" evidence="10">
    <location>
        <begin position="434"/>
        <end position="453"/>
    </location>
</feature>
<evidence type="ECO:0000256" key="1">
    <source>
        <dbReference type="ARBA" id="ARBA00004141"/>
    </source>
</evidence>
<comment type="pathway">
    <text evidence="2">Porphyrin-containing compound metabolism; siroheme biosynthesis; sirohydrochlorin from precorrin-2: step 1/1.</text>
</comment>
<dbReference type="Pfam" id="PF01925">
    <property type="entry name" value="TauE"/>
    <property type="match status" value="1"/>
</dbReference>
<keyword evidence="7 10" id="KW-0472">Membrane</keyword>
<evidence type="ECO:0000256" key="6">
    <source>
        <dbReference type="ARBA" id="ARBA00023027"/>
    </source>
</evidence>
<evidence type="ECO:0000256" key="4">
    <source>
        <dbReference type="ARBA" id="ARBA00022989"/>
    </source>
</evidence>
<dbReference type="Gene3D" id="3.40.50.720">
    <property type="entry name" value="NAD(P)-binding Rossmann-like Domain"/>
    <property type="match status" value="1"/>
</dbReference>
<keyword evidence="8" id="KW-0627">Porphyrin biosynthesis</keyword>
<organism evidence="12 13">
    <name type="scientific">Flavobacterium paronense</name>
    <dbReference type="NCBI Taxonomy" id="1392775"/>
    <lineage>
        <taxon>Bacteria</taxon>
        <taxon>Pseudomonadati</taxon>
        <taxon>Bacteroidota</taxon>
        <taxon>Flavobacteriia</taxon>
        <taxon>Flavobacteriales</taxon>
        <taxon>Flavobacteriaceae</taxon>
        <taxon>Flavobacterium</taxon>
    </lineage>
</organism>
<evidence type="ECO:0000256" key="5">
    <source>
        <dbReference type="ARBA" id="ARBA00023002"/>
    </source>
</evidence>
<keyword evidence="4 10" id="KW-1133">Transmembrane helix</keyword>
<dbReference type="InterPro" id="IPR036291">
    <property type="entry name" value="NAD(P)-bd_dom_sf"/>
</dbReference>
<feature type="transmembrane region" description="Helical" evidence="10">
    <location>
        <begin position="407"/>
        <end position="428"/>
    </location>
</feature>
<dbReference type="InterPro" id="IPR028161">
    <property type="entry name" value="Met8-like"/>
</dbReference>
<evidence type="ECO:0000256" key="2">
    <source>
        <dbReference type="ARBA" id="ARBA00005010"/>
    </source>
</evidence>
<keyword evidence="13" id="KW-1185">Reference proteome</keyword>
<comment type="caution">
    <text evidence="12">The sequence shown here is derived from an EMBL/GenBank/DDBJ whole genome shotgun (WGS) entry which is preliminary data.</text>
</comment>
<dbReference type="Gene3D" id="3.30.160.110">
    <property type="entry name" value="Siroheme synthase, domain 2"/>
    <property type="match status" value="1"/>
</dbReference>
<feature type="transmembrane region" description="Helical" evidence="10">
    <location>
        <begin position="242"/>
        <end position="265"/>
    </location>
</feature>
<feature type="domain" description="Siroheme synthase central" evidence="11">
    <location>
        <begin position="127"/>
        <end position="148"/>
    </location>
</feature>
<proteinExistence type="inferred from homology"/>
<evidence type="ECO:0000259" key="11">
    <source>
        <dbReference type="Pfam" id="PF14824"/>
    </source>
</evidence>
<keyword evidence="3 10" id="KW-0812">Transmembrane</keyword>
<dbReference type="SUPFAM" id="SSF75615">
    <property type="entry name" value="Siroheme synthase middle domains-like"/>
    <property type="match status" value="1"/>
</dbReference>